<dbReference type="OrthoDB" id="9926981at2"/>
<dbReference type="RefSeq" id="WP_008725117.1">
    <property type="nucleotide sequence ID" value="NZ_JH994111.1"/>
</dbReference>
<accession>A0A2U4EUU2</accession>
<dbReference type="Proteomes" id="UP000011663">
    <property type="component" value="Unassembled WGS sequence"/>
</dbReference>
<comment type="caution">
    <text evidence="1">The sequence shown here is derived from an EMBL/GenBank/DDBJ whole genome shotgun (WGS) entry which is preliminary data.</text>
</comment>
<gene>
    <name evidence="1" type="ORF">A966_10407</name>
</gene>
<dbReference type="EMBL" id="ALNZ01000030">
    <property type="protein sequence ID" value="EKV56478.1"/>
    <property type="molecule type" value="Genomic_DNA"/>
</dbReference>
<reference evidence="1 2" key="1">
    <citation type="submission" date="2012-07" db="EMBL/GenBank/DDBJ databases">
        <title>Genome sequence of Brachyspira sp. 30446, isolated from a pig with mucohaemorrhagic colitis.</title>
        <authorList>
            <person name="Rubin J.E."/>
            <person name="Fernando C."/>
            <person name="Harding J.C.S."/>
            <person name="Hill J.E."/>
        </authorList>
    </citation>
    <scope>NUCLEOTIDE SEQUENCE [LARGE SCALE GENOMIC DNA]</scope>
    <source>
        <strain evidence="1 2">30446</strain>
    </source>
</reference>
<sequence>MAEICSIKCKNKTDAIIDAEYGRNFTMLYNKDIKAGGFLGVIMKREHELRRMLCNGNVIEVLLCNDNKPHTLMDNTLKCIKKYK</sequence>
<dbReference type="STRING" id="1289135.A966_10407"/>
<proteinExistence type="predicted"/>
<organism evidence="1 2">
    <name type="scientific">Brachyspira hampsonii 30446</name>
    <dbReference type="NCBI Taxonomy" id="1289135"/>
    <lineage>
        <taxon>Bacteria</taxon>
        <taxon>Pseudomonadati</taxon>
        <taxon>Spirochaetota</taxon>
        <taxon>Spirochaetia</taxon>
        <taxon>Brachyspirales</taxon>
        <taxon>Brachyspiraceae</taxon>
        <taxon>Brachyspira</taxon>
    </lineage>
</organism>
<protein>
    <submittedName>
        <fullName evidence="1">GTP-binding signal recognition particle SRP54 G-domain-containing protein</fullName>
    </submittedName>
</protein>
<evidence type="ECO:0000313" key="2">
    <source>
        <dbReference type="Proteomes" id="UP000011663"/>
    </source>
</evidence>
<name>A0A2U4EUU2_9SPIR</name>
<evidence type="ECO:0000313" key="1">
    <source>
        <dbReference type="EMBL" id="EKV56478.1"/>
    </source>
</evidence>
<dbReference type="GeneID" id="66488490"/>
<dbReference type="AlphaFoldDB" id="A0A2U4EUU2"/>